<accession>D5BQ10</accession>
<sequence length="487" mass="51804">MFLGFDIGTSGVKALLLDLDGRIIASTSASLNVTRPHPGWSEQAPTDWWNAVNETALKLARDHAKAMADVQAIGLSGQMHGMVALDKDDNVLRPAILWNDTRNAAEATELDEEFSDYRLLGGNAVMPGFTAPKALWMARHEPDLFTKITTILLPKDYVRFRMSGEKVSDMSDSAGTLWLDVAARAWSPALLSPCGLSIEQMPELAEGSAPAGQLRPDIAQKWGIKNTVTIAGGGGDNAAAACGLGVTNPGDAFLSLGTSGVVFSVTDSFAPAPANGAHAFCHALPDTWHQMGVILAATDCLNWLSEISNTSVVTLMNSIENNSFSPSPMLFHPYLSGERTPHNDALARGGFFGISRTDDRTDMTRAVLEGVAFAMADTVNVLAAADKRPSQLLATGGGAKSNYWLSLIAAVTDCDIIIPEDGDFGAALGAARLGLLASKPYSATDVATILRKPDIIGTISPDAMIKDALGDRRHQWQQLYAAIKTIR</sequence>
<evidence type="ECO:0000313" key="13">
    <source>
        <dbReference type="EMBL" id="ADE38508.1"/>
    </source>
</evidence>
<evidence type="ECO:0000259" key="12">
    <source>
        <dbReference type="Pfam" id="PF02782"/>
    </source>
</evidence>
<evidence type="ECO:0000256" key="7">
    <source>
        <dbReference type="ARBA" id="ARBA00023277"/>
    </source>
</evidence>
<dbReference type="RefSeq" id="WP_013045138.1">
    <property type="nucleotide sequence ID" value="NC_014010.1"/>
</dbReference>
<evidence type="ECO:0000256" key="5">
    <source>
        <dbReference type="ARBA" id="ARBA00022777"/>
    </source>
</evidence>
<gene>
    <name evidence="8 10" type="primary">xylB</name>
    <name evidence="13" type="ordered locus">SAR116_0265</name>
</gene>
<dbReference type="Pfam" id="PF02782">
    <property type="entry name" value="FGGY_C"/>
    <property type="match status" value="1"/>
</dbReference>
<keyword evidence="3 8" id="KW-0808">Transferase</keyword>
<evidence type="ECO:0000256" key="4">
    <source>
        <dbReference type="ARBA" id="ARBA00022741"/>
    </source>
</evidence>
<dbReference type="PROSITE" id="PS00445">
    <property type="entry name" value="FGGY_KINASES_2"/>
    <property type="match status" value="1"/>
</dbReference>
<dbReference type="InterPro" id="IPR018484">
    <property type="entry name" value="FGGY_N"/>
</dbReference>
<comment type="similarity">
    <text evidence="1 8 9">Belongs to the FGGY kinase family.</text>
</comment>
<dbReference type="GO" id="GO:0042732">
    <property type="term" value="P:D-xylose metabolic process"/>
    <property type="evidence" value="ECO:0007669"/>
    <property type="project" value="UniProtKB-KW"/>
</dbReference>
<feature type="domain" description="Carbohydrate kinase FGGY N-terminal" evidence="11">
    <location>
        <begin position="1"/>
        <end position="243"/>
    </location>
</feature>
<organism evidence="13 14">
    <name type="scientific">Puniceispirillum marinum (strain IMCC1322)</name>
    <dbReference type="NCBI Taxonomy" id="488538"/>
    <lineage>
        <taxon>Bacteria</taxon>
        <taxon>Pseudomonadati</taxon>
        <taxon>Pseudomonadota</taxon>
        <taxon>Alphaproteobacteria</taxon>
        <taxon>Candidatus Puniceispirillales</taxon>
        <taxon>Candidatus Puniceispirillaceae</taxon>
        <taxon>Candidatus Puniceispirillum</taxon>
    </lineage>
</organism>
<dbReference type="Proteomes" id="UP000007460">
    <property type="component" value="Chromosome"/>
</dbReference>
<dbReference type="eggNOG" id="COG1070">
    <property type="taxonomic scope" value="Bacteria"/>
</dbReference>
<name>D5BQ10_PUNMI</name>
<dbReference type="HOGENOM" id="CLU_009281_3_0_5"/>
<dbReference type="CDD" id="cd07808">
    <property type="entry name" value="ASKHA_NBD_FGGY_EcXK-like"/>
    <property type="match status" value="1"/>
</dbReference>
<protein>
    <recommendedName>
        <fullName evidence="8 10">Xylulose kinase</fullName>
        <shortName evidence="8 10">Xylulokinase</shortName>
        <ecNumber evidence="8 10">2.7.1.17</ecNumber>
    </recommendedName>
</protein>
<keyword evidence="7 8" id="KW-0119">Carbohydrate metabolism</keyword>
<keyword evidence="5 8" id="KW-0418">Kinase</keyword>
<evidence type="ECO:0000256" key="9">
    <source>
        <dbReference type="RuleBase" id="RU003733"/>
    </source>
</evidence>
<evidence type="ECO:0000313" key="14">
    <source>
        <dbReference type="Proteomes" id="UP000007460"/>
    </source>
</evidence>
<keyword evidence="14" id="KW-1185">Reference proteome</keyword>
<dbReference type="GO" id="GO:0005998">
    <property type="term" value="P:xylulose catabolic process"/>
    <property type="evidence" value="ECO:0007669"/>
    <property type="project" value="UniProtKB-UniRule"/>
</dbReference>
<dbReference type="OrthoDB" id="9805576at2"/>
<feature type="binding site" evidence="8">
    <location>
        <begin position="79"/>
        <end position="80"/>
    </location>
    <ligand>
        <name>substrate</name>
    </ligand>
</feature>
<dbReference type="InterPro" id="IPR018485">
    <property type="entry name" value="FGGY_C"/>
</dbReference>
<keyword evidence="2 8" id="KW-0859">Xylose metabolism</keyword>
<dbReference type="HAMAP" id="MF_02220">
    <property type="entry name" value="XylB"/>
    <property type="match status" value="1"/>
</dbReference>
<evidence type="ECO:0000256" key="2">
    <source>
        <dbReference type="ARBA" id="ARBA00022629"/>
    </source>
</evidence>
<evidence type="ECO:0000256" key="8">
    <source>
        <dbReference type="HAMAP-Rule" id="MF_02220"/>
    </source>
</evidence>
<keyword evidence="6 8" id="KW-0067">ATP-binding</keyword>
<dbReference type="STRING" id="488538.SAR116_0265"/>
<evidence type="ECO:0000259" key="11">
    <source>
        <dbReference type="Pfam" id="PF00370"/>
    </source>
</evidence>
<dbReference type="NCBIfam" id="TIGR01312">
    <property type="entry name" value="XylB"/>
    <property type="match status" value="1"/>
</dbReference>
<dbReference type="InterPro" id="IPR000577">
    <property type="entry name" value="Carb_kinase_FGGY"/>
</dbReference>
<dbReference type="PANTHER" id="PTHR43095:SF6">
    <property type="entry name" value="XYLULOSE KINASE"/>
    <property type="match status" value="1"/>
</dbReference>
<dbReference type="EMBL" id="CP001751">
    <property type="protein sequence ID" value="ADE38508.1"/>
    <property type="molecule type" value="Genomic_DNA"/>
</dbReference>
<dbReference type="Gene3D" id="3.30.420.40">
    <property type="match status" value="2"/>
</dbReference>
<proteinExistence type="inferred from homology"/>
<dbReference type="InterPro" id="IPR006000">
    <property type="entry name" value="Xylulokinase"/>
</dbReference>
<dbReference type="Pfam" id="PF00370">
    <property type="entry name" value="FGGY_N"/>
    <property type="match status" value="1"/>
</dbReference>
<feature type="active site" description="Proton acceptor" evidence="8">
    <location>
        <position position="236"/>
    </location>
</feature>
<dbReference type="SUPFAM" id="SSF53067">
    <property type="entry name" value="Actin-like ATPase domain"/>
    <property type="match status" value="2"/>
</dbReference>
<dbReference type="GO" id="GO:0005524">
    <property type="term" value="F:ATP binding"/>
    <property type="evidence" value="ECO:0007669"/>
    <property type="project" value="UniProtKB-UniRule"/>
</dbReference>
<reference evidence="13 14" key="1">
    <citation type="journal article" date="2010" name="J. Bacteriol.">
        <title>Complete genome sequence of "Candidatus Puniceispirillum marinum" IMCC1322, a representative of the SAR116 clade in the Alphaproteobacteria.</title>
        <authorList>
            <person name="Oh H.M."/>
            <person name="Kwon K.K."/>
            <person name="Kang I."/>
            <person name="Kang S.G."/>
            <person name="Lee J.H."/>
            <person name="Kim S.J."/>
            <person name="Cho J.C."/>
        </authorList>
    </citation>
    <scope>NUCLEOTIDE SEQUENCE [LARGE SCALE GENOMIC DNA]</scope>
    <source>
        <strain evidence="13 14">IMCC1322</strain>
    </source>
</reference>
<evidence type="ECO:0000256" key="6">
    <source>
        <dbReference type="ARBA" id="ARBA00022840"/>
    </source>
</evidence>
<feature type="site" description="Important for activity" evidence="8">
    <location>
        <position position="6"/>
    </location>
</feature>
<dbReference type="InterPro" id="IPR043129">
    <property type="entry name" value="ATPase_NBD"/>
</dbReference>
<evidence type="ECO:0000256" key="10">
    <source>
        <dbReference type="RuleBase" id="RU364073"/>
    </source>
</evidence>
<dbReference type="AlphaFoldDB" id="D5BQ10"/>
<dbReference type="InterPro" id="IPR018483">
    <property type="entry name" value="Carb_kinase_FGGY_CS"/>
</dbReference>
<keyword evidence="4 8" id="KW-0547">Nucleotide-binding</keyword>
<dbReference type="EC" id="2.7.1.17" evidence="8 10"/>
<feature type="domain" description="Carbohydrate kinase FGGY C-terminal" evidence="12">
    <location>
        <begin position="253"/>
        <end position="437"/>
    </location>
</feature>
<dbReference type="GO" id="GO:0004856">
    <property type="term" value="F:D-xylulokinase activity"/>
    <property type="evidence" value="ECO:0007669"/>
    <property type="project" value="UniProtKB-UniRule"/>
</dbReference>
<comment type="catalytic activity">
    <reaction evidence="8 10">
        <text>D-xylulose + ATP = D-xylulose 5-phosphate + ADP + H(+)</text>
        <dbReference type="Rhea" id="RHEA:10964"/>
        <dbReference type="ChEBI" id="CHEBI:15378"/>
        <dbReference type="ChEBI" id="CHEBI:17140"/>
        <dbReference type="ChEBI" id="CHEBI:30616"/>
        <dbReference type="ChEBI" id="CHEBI:57737"/>
        <dbReference type="ChEBI" id="CHEBI:456216"/>
        <dbReference type="EC" id="2.7.1.17"/>
    </reaction>
</comment>
<dbReference type="KEGG" id="apb:SAR116_0265"/>
<dbReference type="PANTHER" id="PTHR43095">
    <property type="entry name" value="SUGAR KINASE"/>
    <property type="match status" value="1"/>
</dbReference>
<evidence type="ECO:0000256" key="1">
    <source>
        <dbReference type="ARBA" id="ARBA00009156"/>
    </source>
</evidence>
<evidence type="ECO:0000256" key="3">
    <source>
        <dbReference type="ARBA" id="ARBA00022679"/>
    </source>
</evidence>
<dbReference type="PIRSF" id="PIRSF000538">
    <property type="entry name" value="GlpK"/>
    <property type="match status" value="1"/>
</dbReference>
<dbReference type="InterPro" id="IPR050406">
    <property type="entry name" value="FGGY_Carb_Kinase"/>
</dbReference>
<comment type="function">
    <text evidence="8">Catalyzes the phosphorylation of D-xylulose to D-xylulose 5-phosphate.</text>
</comment>